<accession>A0ABT0LAM8</accession>
<dbReference type="Proteomes" id="UP001203423">
    <property type="component" value="Unassembled WGS sequence"/>
</dbReference>
<evidence type="ECO:0000313" key="1">
    <source>
        <dbReference type="EMBL" id="MCL1124723.1"/>
    </source>
</evidence>
<organism evidence="1 2">
    <name type="scientific">Shewanella surugensis</name>
    <dbReference type="NCBI Taxonomy" id="212020"/>
    <lineage>
        <taxon>Bacteria</taxon>
        <taxon>Pseudomonadati</taxon>
        <taxon>Pseudomonadota</taxon>
        <taxon>Gammaproteobacteria</taxon>
        <taxon>Alteromonadales</taxon>
        <taxon>Shewanellaceae</taxon>
        <taxon>Shewanella</taxon>
    </lineage>
</organism>
<gene>
    <name evidence="1" type="ORF">L2764_09585</name>
</gene>
<dbReference type="EMBL" id="JAKIKS010000029">
    <property type="protein sequence ID" value="MCL1124723.1"/>
    <property type="molecule type" value="Genomic_DNA"/>
</dbReference>
<evidence type="ECO:0000313" key="2">
    <source>
        <dbReference type="Proteomes" id="UP001203423"/>
    </source>
</evidence>
<proteinExistence type="predicted"/>
<keyword evidence="2" id="KW-1185">Reference proteome</keyword>
<reference evidence="1 2" key="1">
    <citation type="submission" date="2022-01" db="EMBL/GenBank/DDBJ databases">
        <title>Whole genome-based taxonomy of the Shewanellaceae.</title>
        <authorList>
            <person name="Martin-Rodriguez A.J."/>
        </authorList>
    </citation>
    <scope>NUCLEOTIDE SEQUENCE [LARGE SCALE GENOMIC DNA]</scope>
    <source>
        <strain evidence="1 2">DSM 17177</strain>
    </source>
</reference>
<protein>
    <submittedName>
        <fullName evidence="1">Uncharacterized protein</fullName>
    </submittedName>
</protein>
<comment type="caution">
    <text evidence="1">The sequence shown here is derived from an EMBL/GenBank/DDBJ whole genome shotgun (WGS) entry which is preliminary data.</text>
</comment>
<name>A0ABT0LAM8_9GAMM</name>
<dbReference type="RefSeq" id="WP_248939998.1">
    <property type="nucleotide sequence ID" value="NZ_JAKIKS010000029.1"/>
</dbReference>
<sequence>MKLFRQVIAVWCIGLMLSINAYACVEQIIVPNVVSSDVSLLSHLNQSSSARLSLSPSFHSSLSASAVQSLSSDKVTVNKSVVSLSTQKVTATHFDAVAAKVALKHVSQVKFKPKPASESNPVNRGAKFIPIGTQAYFNFIQHDLVEIRPQYLLAFEFSPPITPSFMVGYRIDANNPSWFLTTFSKNARVSGWKESNLIYRFTHQTA</sequence>